<evidence type="ECO:0000256" key="3">
    <source>
        <dbReference type="ARBA" id="ARBA00023002"/>
    </source>
</evidence>
<keyword evidence="2 5" id="KW-0479">Metal-binding</keyword>
<feature type="binding site" evidence="5">
    <location>
        <position position="314"/>
    </location>
    <ligand>
        <name>Fe cation</name>
        <dbReference type="ChEBI" id="CHEBI:24875"/>
        <note>catalytic</note>
    </ligand>
</feature>
<dbReference type="EMBL" id="BLLK01000064">
    <property type="protein sequence ID" value="GFH59453.1"/>
    <property type="molecule type" value="Genomic_DNA"/>
</dbReference>
<feature type="binding site" evidence="5">
    <location>
        <position position="586"/>
    </location>
    <ligand>
        <name>Fe cation</name>
        <dbReference type="ChEBI" id="CHEBI:24875"/>
        <note>catalytic</note>
    </ligand>
</feature>
<dbReference type="InterPro" id="IPR004294">
    <property type="entry name" value="Carotenoid_Oase"/>
</dbReference>
<organism evidence="8 9">
    <name type="scientific">Chaetoceros tenuissimus</name>
    <dbReference type="NCBI Taxonomy" id="426638"/>
    <lineage>
        <taxon>Eukaryota</taxon>
        <taxon>Sar</taxon>
        <taxon>Stramenopiles</taxon>
        <taxon>Ochrophyta</taxon>
        <taxon>Bacillariophyta</taxon>
        <taxon>Coscinodiscophyceae</taxon>
        <taxon>Chaetocerotophycidae</taxon>
        <taxon>Chaetocerotales</taxon>
        <taxon>Chaetocerotaceae</taxon>
        <taxon>Chaetoceros</taxon>
    </lineage>
</organism>
<keyword evidence="4 5" id="KW-0408">Iron</keyword>
<feature type="signal peptide" evidence="7">
    <location>
        <begin position="1"/>
        <end position="25"/>
    </location>
</feature>
<evidence type="ECO:0000256" key="1">
    <source>
        <dbReference type="ARBA" id="ARBA00006787"/>
    </source>
</evidence>
<dbReference type="GO" id="GO:0016121">
    <property type="term" value="P:carotene catabolic process"/>
    <property type="evidence" value="ECO:0007669"/>
    <property type="project" value="TreeGrafter"/>
</dbReference>
<sequence length="596" mass="64988">MRFSSSTAIVVALSSFLQCNHVIDAFSLPTSTTTTTVTQSPSSSSRPSPKEIQQRQEAAESVARSIHDNHAMNALFVNIEEKPKPVPCTISSNSRTSNLPSDLPPGCILRIGPNGASTNEGFLDGDGLVHCITLPPHDSEYDIMYSATYVQTKGRKLERAKRIKSKDKNNESTYLGTLGAAPNGLPMLASLIQNGVNFATIDVQKDTCNTAMAISGDRVLALMEQSPPTEIEFYKSGQMKTVDSCTRLDGAIPWAPVNGGSFGAHGRTDPETKERIHVSYNSNEAPFVRVDTFEEGWKLTSSKGVDVAAPIMVHDACLTKEYVVILDFPLTIRPKRFLQNLFPVEYEPEHGARIGLARRGTTADDTIWFEVESGVVLHAANAYEREDGNIVIHGFKSVPKGSSSYILDYTPAFLYEWVLDPSTGKTVDERCMNPDVLVEFPMIEDESVGRRAKATYGLVTSSIGGPMAQFKTPQVGVLLDGVVKFALEDDEEKVFAAGDVIGRFDLPNNWHSVSEPTVVSKSGGDGHYILLMATYVPPNDGIKSHIEVASDGNSLKSQLLILDGDELSDGPVTTIELPTHVNYGLHSLFVDWDKMK</sequence>
<dbReference type="AlphaFoldDB" id="A0AAD3D7Y1"/>
<dbReference type="Proteomes" id="UP001054902">
    <property type="component" value="Unassembled WGS sequence"/>
</dbReference>
<name>A0AAD3D7Y1_9STRA</name>
<comment type="cofactor">
    <cofactor evidence="5">
        <name>Fe(2+)</name>
        <dbReference type="ChEBI" id="CHEBI:29033"/>
    </cofactor>
    <text evidence="5">Binds 1 Fe(2+) ion per subunit.</text>
</comment>
<dbReference type="PANTHER" id="PTHR10543">
    <property type="entry name" value="BETA-CAROTENE DIOXYGENASE"/>
    <property type="match status" value="1"/>
</dbReference>
<gene>
    <name evidence="8" type="ORF">CTEN210_15929</name>
</gene>
<evidence type="ECO:0000256" key="5">
    <source>
        <dbReference type="PIRSR" id="PIRSR604294-1"/>
    </source>
</evidence>
<feature type="chain" id="PRO_5042112217" description="9-cis-epoxycarotenoid dioxygenase" evidence="7">
    <location>
        <begin position="26"/>
        <end position="596"/>
    </location>
</feature>
<dbReference type="PANTHER" id="PTHR10543:SF89">
    <property type="entry name" value="CAROTENOID 9,10(9',10')-CLEAVAGE DIOXYGENASE 1"/>
    <property type="match status" value="1"/>
</dbReference>
<evidence type="ECO:0000256" key="4">
    <source>
        <dbReference type="ARBA" id="ARBA00023004"/>
    </source>
</evidence>
<keyword evidence="3" id="KW-0560">Oxidoreductase</keyword>
<protein>
    <recommendedName>
        <fullName evidence="10">9-cis-epoxycarotenoid dioxygenase</fullName>
    </recommendedName>
</protein>
<evidence type="ECO:0000313" key="8">
    <source>
        <dbReference type="EMBL" id="GFH59453.1"/>
    </source>
</evidence>
<feature type="compositionally biased region" description="Low complexity" evidence="6">
    <location>
        <begin position="31"/>
        <end position="47"/>
    </location>
</feature>
<keyword evidence="7" id="KW-0732">Signal</keyword>
<feature type="binding site" evidence="5">
    <location>
        <position position="265"/>
    </location>
    <ligand>
        <name>Fe cation</name>
        <dbReference type="ChEBI" id="CHEBI:24875"/>
        <note>catalytic</note>
    </ligand>
</feature>
<evidence type="ECO:0008006" key="10">
    <source>
        <dbReference type="Google" id="ProtNLM"/>
    </source>
</evidence>
<feature type="compositionally biased region" description="Basic and acidic residues" evidence="6">
    <location>
        <begin position="48"/>
        <end position="57"/>
    </location>
</feature>
<evidence type="ECO:0000256" key="7">
    <source>
        <dbReference type="SAM" id="SignalP"/>
    </source>
</evidence>
<accession>A0AAD3D7Y1</accession>
<evidence type="ECO:0000256" key="2">
    <source>
        <dbReference type="ARBA" id="ARBA00022723"/>
    </source>
</evidence>
<keyword evidence="9" id="KW-1185">Reference proteome</keyword>
<reference evidence="8 9" key="1">
    <citation type="journal article" date="2021" name="Sci. Rep.">
        <title>The genome of the diatom Chaetoceros tenuissimus carries an ancient integrated fragment of an extant virus.</title>
        <authorList>
            <person name="Hongo Y."/>
            <person name="Kimura K."/>
            <person name="Takaki Y."/>
            <person name="Yoshida Y."/>
            <person name="Baba S."/>
            <person name="Kobayashi G."/>
            <person name="Nagasaki K."/>
            <person name="Hano T."/>
            <person name="Tomaru Y."/>
        </authorList>
    </citation>
    <scope>NUCLEOTIDE SEQUENCE [LARGE SCALE GENOMIC DNA]</scope>
    <source>
        <strain evidence="8 9">NIES-3715</strain>
    </source>
</reference>
<comment type="similarity">
    <text evidence="1">Belongs to the carotenoid oxygenase family.</text>
</comment>
<feature type="region of interest" description="Disordered" evidence="6">
    <location>
        <begin position="31"/>
        <end position="57"/>
    </location>
</feature>
<dbReference type="Pfam" id="PF03055">
    <property type="entry name" value="RPE65"/>
    <property type="match status" value="1"/>
</dbReference>
<evidence type="ECO:0000313" key="9">
    <source>
        <dbReference type="Proteomes" id="UP001054902"/>
    </source>
</evidence>
<comment type="caution">
    <text evidence="8">The sequence shown here is derived from an EMBL/GenBank/DDBJ whole genome shotgun (WGS) entry which is preliminary data.</text>
</comment>
<dbReference type="GO" id="GO:0010436">
    <property type="term" value="F:carotenoid dioxygenase activity"/>
    <property type="evidence" value="ECO:0007669"/>
    <property type="project" value="TreeGrafter"/>
</dbReference>
<dbReference type="GO" id="GO:0046872">
    <property type="term" value="F:metal ion binding"/>
    <property type="evidence" value="ECO:0007669"/>
    <property type="project" value="UniProtKB-KW"/>
</dbReference>
<feature type="binding site" evidence="5">
    <location>
        <position position="378"/>
    </location>
    <ligand>
        <name>Fe cation</name>
        <dbReference type="ChEBI" id="CHEBI:24875"/>
        <note>catalytic</note>
    </ligand>
</feature>
<proteinExistence type="inferred from homology"/>
<evidence type="ECO:0000256" key="6">
    <source>
        <dbReference type="SAM" id="MobiDB-lite"/>
    </source>
</evidence>